<evidence type="ECO:0000256" key="2">
    <source>
        <dbReference type="ARBA" id="ARBA00022801"/>
    </source>
</evidence>
<dbReference type="EMBL" id="QOCR01000004">
    <property type="protein sequence ID" value="RHW50232.1"/>
    <property type="molecule type" value="Genomic_DNA"/>
</dbReference>
<name>A0A3R6VJI1_9LACO</name>
<dbReference type="GO" id="GO:0016787">
    <property type="term" value="F:hydrolase activity"/>
    <property type="evidence" value="ECO:0007669"/>
    <property type="project" value="UniProtKB-KW"/>
</dbReference>
<dbReference type="OrthoDB" id="9798107at2"/>
<dbReference type="RefSeq" id="WP_118902832.1">
    <property type="nucleotide sequence ID" value="NZ_QOCR01000004.1"/>
</dbReference>
<feature type="binding site" evidence="3">
    <location>
        <position position="54"/>
    </location>
    <ligand>
        <name>Mg(2+)</name>
        <dbReference type="ChEBI" id="CHEBI:18420"/>
        <label>1</label>
    </ligand>
</feature>
<keyword evidence="3" id="KW-0460">Magnesium</keyword>
<dbReference type="SUPFAM" id="SSF101478">
    <property type="entry name" value="ADP-ribosylglycohydrolase"/>
    <property type="match status" value="1"/>
</dbReference>
<dbReference type="InterPro" id="IPR036705">
    <property type="entry name" value="Ribosyl_crysJ1_sf"/>
</dbReference>
<comment type="cofactor">
    <cofactor evidence="3">
        <name>Mg(2+)</name>
        <dbReference type="ChEBI" id="CHEBI:18420"/>
    </cofactor>
    <text evidence="3">Binds 2 magnesium ions per subunit.</text>
</comment>
<feature type="binding site" evidence="3">
    <location>
        <position position="55"/>
    </location>
    <ligand>
        <name>Mg(2+)</name>
        <dbReference type="ChEBI" id="CHEBI:18420"/>
        <label>1</label>
    </ligand>
</feature>
<feature type="binding site" evidence="3">
    <location>
        <position position="56"/>
    </location>
    <ligand>
        <name>Mg(2+)</name>
        <dbReference type="ChEBI" id="CHEBI:18420"/>
        <label>1</label>
    </ligand>
</feature>
<feature type="binding site" evidence="3">
    <location>
        <position position="286"/>
    </location>
    <ligand>
        <name>Mg(2+)</name>
        <dbReference type="ChEBI" id="CHEBI:18420"/>
        <label>1</label>
    </ligand>
</feature>
<dbReference type="InterPro" id="IPR050792">
    <property type="entry name" value="ADP-ribosylglycohydrolase"/>
</dbReference>
<dbReference type="Gene3D" id="1.10.4080.10">
    <property type="entry name" value="ADP-ribosylation/Crystallin J1"/>
    <property type="match status" value="1"/>
</dbReference>
<dbReference type="Pfam" id="PF03747">
    <property type="entry name" value="ADP_ribosyl_GH"/>
    <property type="match status" value="1"/>
</dbReference>
<dbReference type="InterPro" id="IPR005502">
    <property type="entry name" value="Ribosyl_crysJ1"/>
</dbReference>
<dbReference type="GO" id="GO:0046872">
    <property type="term" value="F:metal ion binding"/>
    <property type="evidence" value="ECO:0007669"/>
    <property type="project" value="UniProtKB-KW"/>
</dbReference>
<organism evidence="4 5">
    <name type="scientific">Bombilactobacillus bombi</name>
    <dbReference type="NCBI Taxonomy" id="1303590"/>
    <lineage>
        <taxon>Bacteria</taxon>
        <taxon>Bacillati</taxon>
        <taxon>Bacillota</taxon>
        <taxon>Bacilli</taxon>
        <taxon>Lactobacillales</taxon>
        <taxon>Lactobacillaceae</taxon>
        <taxon>Bombilactobacillus</taxon>
    </lineage>
</organism>
<feature type="binding site" evidence="3">
    <location>
        <position position="287"/>
    </location>
    <ligand>
        <name>Mg(2+)</name>
        <dbReference type="ChEBI" id="CHEBI:18420"/>
        <label>1</label>
    </ligand>
</feature>
<evidence type="ECO:0000313" key="4">
    <source>
        <dbReference type="EMBL" id="RHW50232.1"/>
    </source>
</evidence>
<evidence type="ECO:0000256" key="1">
    <source>
        <dbReference type="ARBA" id="ARBA00010702"/>
    </source>
</evidence>
<reference evidence="4 5" key="1">
    <citation type="submission" date="2018-07" db="EMBL/GenBank/DDBJ databases">
        <title>Genome sequences of six Lactobacillus spp. isolated from bumble bee guts.</title>
        <authorList>
            <person name="Motta E.V.S."/>
            <person name="Moran N.A."/>
        </authorList>
    </citation>
    <scope>NUCLEOTIDE SEQUENCE [LARGE SCALE GENOMIC DNA]</scope>
    <source>
        <strain evidence="4 5">BI-1.1</strain>
    </source>
</reference>
<dbReference type="PANTHER" id="PTHR16222:SF24">
    <property type="entry name" value="ADP-RIBOSYLHYDROLASE ARH3"/>
    <property type="match status" value="1"/>
</dbReference>
<protein>
    <submittedName>
        <fullName evidence="4">ADP-ribosylglycohydrolase family protein</fullName>
    </submittedName>
</protein>
<gene>
    <name evidence="4" type="ORF">DS831_08745</name>
</gene>
<dbReference type="AlphaFoldDB" id="A0A3R6VJI1"/>
<keyword evidence="3" id="KW-0479">Metal-binding</keyword>
<evidence type="ECO:0000313" key="5">
    <source>
        <dbReference type="Proteomes" id="UP000284109"/>
    </source>
</evidence>
<keyword evidence="2 4" id="KW-0378">Hydrolase</keyword>
<comment type="similarity">
    <text evidence="1">Belongs to the ADP-ribosylglycohydrolase family.</text>
</comment>
<comment type="caution">
    <text evidence="4">The sequence shown here is derived from an EMBL/GenBank/DDBJ whole genome shotgun (WGS) entry which is preliminary data.</text>
</comment>
<dbReference type="Proteomes" id="UP000284109">
    <property type="component" value="Unassembled WGS sequence"/>
</dbReference>
<proteinExistence type="inferred from homology"/>
<evidence type="ECO:0000256" key="3">
    <source>
        <dbReference type="PIRSR" id="PIRSR605502-1"/>
    </source>
</evidence>
<keyword evidence="5" id="KW-1185">Reference proteome</keyword>
<sequence length="328" mass="36238">MVKINQQILGCLLGGALGDALGYPVEFDQWVEIKEKYGEKGINFANFSGIPLISDDTQMTLFTANALLLEGDVLHNFWDCYQEWLETQFKFHKSDLSQAPKTWLIDYPEIFASREPGRTCIMALMHGQCGTMVRPINQSKGGGAIMRVAPLGLQPQRFTPNQVMQLAAESAALTHGHPLSWLTAAFMAELMQQLLVTQDTLRCCVLTTLQLIKKYFSQIPAIKELVINVERVLQLASEKTEIPISQLGSGAVAEEALAIALYCSLKYENNFSQAIIQAVNHDGDSDSTAALTGQILGCAHGVNDFPREFAAKLELRTAIVKMAWELSK</sequence>
<feature type="binding site" evidence="3">
    <location>
        <position position="284"/>
    </location>
    <ligand>
        <name>Mg(2+)</name>
        <dbReference type="ChEBI" id="CHEBI:18420"/>
        <label>1</label>
    </ligand>
</feature>
<dbReference type="PANTHER" id="PTHR16222">
    <property type="entry name" value="ADP-RIBOSYLGLYCOHYDROLASE"/>
    <property type="match status" value="1"/>
</dbReference>
<accession>A0A3R6VJI1</accession>